<dbReference type="OrthoDB" id="43786at2157"/>
<dbReference type="PANTHER" id="PTHR20858:SF17">
    <property type="entry name" value="HYDROXYMETHYLPYRIMIDINE_PHOSPHOMETHYLPYRIMIDINE KINASE THI20-RELATED"/>
    <property type="match status" value="1"/>
</dbReference>
<keyword evidence="4" id="KW-0067">ATP-binding</keyword>
<name>A0A557SYE0_9ARCH</name>
<dbReference type="EMBL" id="VOAH01000001">
    <property type="protein sequence ID" value="TVP41625.1"/>
    <property type="molecule type" value="Genomic_DNA"/>
</dbReference>
<dbReference type="InterPro" id="IPR013749">
    <property type="entry name" value="PM/HMP-P_kinase-1"/>
</dbReference>
<dbReference type="FunFam" id="3.40.1190.20:FF:000003">
    <property type="entry name" value="Phosphomethylpyrimidine kinase ThiD"/>
    <property type="match status" value="1"/>
</dbReference>
<keyword evidence="1" id="KW-0808">Transferase</keyword>
<dbReference type="InterPro" id="IPR029056">
    <property type="entry name" value="Ribokinase-like"/>
</dbReference>
<keyword evidence="3" id="KW-0418">Kinase</keyword>
<dbReference type="InterPro" id="IPR004399">
    <property type="entry name" value="HMP/HMP-P_kinase_dom"/>
</dbReference>
<keyword evidence="8" id="KW-1185">Reference proteome</keyword>
<accession>A0A557SYE0</accession>
<protein>
    <submittedName>
        <fullName evidence="7">Thiamine biosynthesis bifunctional protein</fullName>
    </submittedName>
</protein>
<gene>
    <name evidence="7" type="primary">thiD</name>
    <name evidence="7" type="ORF">NARC_10031</name>
</gene>
<dbReference type="RefSeq" id="WP_144728228.1">
    <property type="nucleotide sequence ID" value="NZ_ML675578.1"/>
</dbReference>
<dbReference type="SUPFAM" id="SSF53639">
    <property type="entry name" value="AraD/HMP-PK domain-like"/>
    <property type="match status" value="1"/>
</dbReference>
<dbReference type="GO" id="GO:0009228">
    <property type="term" value="P:thiamine biosynthetic process"/>
    <property type="evidence" value="ECO:0007669"/>
    <property type="project" value="InterPro"/>
</dbReference>
<dbReference type="CDD" id="cd01169">
    <property type="entry name" value="HMPP_kinase"/>
    <property type="match status" value="1"/>
</dbReference>
<organism evidence="7 8">
    <name type="scientific">Candidatus Nitrosocosmicus arcticus</name>
    <dbReference type="NCBI Taxonomy" id="2035267"/>
    <lineage>
        <taxon>Archaea</taxon>
        <taxon>Nitrososphaerota</taxon>
        <taxon>Nitrososphaeria</taxon>
        <taxon>Nitrososphaerales</taxon>
        <taxon>Nitrososphaeraceae</taxon>
        <taxon>Candidatus Nitrosocosmicus</taxon>
    </lineage>
</organism>
<dbReference type="GO" id="GO:0005524">
    <property type="term" value="F:ATP binding"/>
    <property type="evidence" value="ECO:0007669"/>
    <property type="project" value="UniProtKB-KW"/>
</dbReference>
<dbReference type="NCBIfam" id="TIGR00097">
    <property type="entry name" value="HMP-P_kinase"/>
    <property type="match status" value="1"/>
</dbReference>
<evidence type="ECO:0000256" key="4">
    <source>
        <dbReference type="ARBA" id="ARBA00022840"/>
    </source>
</evidence>
<evidence type="ECO:0000256" key="2">
    <source>
        <dbReference type="ARBA" id="ARBA00022741"/>
    </source>
</evidence>
<dbReference type="InterPro" id="IPR036409">
    <property type="entry name" value="Aldolase_II/adducin_N_sf"/>
</dbReference>
<evidence type="ECO:0000259" key="5">
    <source>
        <dbReference type="Pfam" id="PF08543"/>
    </source>
</evidence>
<evidence type="ECO:0000313" key="8">
    <source>
        <dbReference type="Proteomes" id="UP000315289"/>
    </source>
</evidence>
<dbReference type="PANTHER" id="PTHR20858">
    <property type="entry name" value="PHOSPHOMETHYLPYRIMIDINE KINASE"/>
    <property type="match status" value="1"/>
</dbReference>
<dbReference type="GO" id="GO:0008902">
    <property type="term" value="F:hydroxymethylpyrimidine kinase activity"/>
    <property type="evidence" value="ECO:0007669"/>
    <property type="project" value="TreeGrafter"/>
</dbReference>
<dbReference type="Proteomes" id="UP000315289">
    <property type="component" value="Unassembled WGS sequence"/>
</dbReference>
<dbReference type="Gene3D" id="3.40.225.10">
    <property type="entry name" value="Class II aldolase/adducin N-terminal domain"/>
    <property type="match status" value="1"/>
</dbReference>
<dbReference type="Pfam" id="PF08543">
    <property type="entry name" value="Phos_pyr_kin"/>
    <property type="match status" value="1"/>
</dbReference>
<dbReference type="SUPFAM" id="SSF53613">
    <property type="entry name" value="Ribokinase-like"/>
    <property type="match status" value="1"/>
</dbReference>
<dbReference type="GO" id="GO:0005829">
    <property type="term" value="C:cytosol"/>
    <property type="evidence" value="ECO:0007669"/>
    <property type="project" value="TreeGrafter"/>
</dbReference>
<evidence type="ECO:0000313" key="7">
    <source>
        <dbReference type="EMBL" id="TVP41625.1"/>
    </source>
</evidence>
<proteinExistence type="predicted"/>
<keyword evidence="2" id="KW-0547">Nucleotide-binding</keyword>
<feature type="domain" description="Thiamine-phosphate synthase ThiN" evidence="6">
    <location>
        <begin position="275"/>
        <end position="441"/>
    </location>
</feature>
<dbReference type="InterPro" id="IPR019293">
    <property type="entry name" value="ThiN"/>
</dbReference>
<feature type="domain" description="Pyridoxamine kinase/Phosphomethylpyrimidine kinase" evidence="5">
    <location>
        <begin position="11"/>
        <end position="254"/>
    </location>
</feature>
<dbReference type="Pfam" id="PF10120">
    <property type="entry name" value="ThiN"/>
    <property type="match status" value="1"/>
</dbReference>
<sequence>MKKVMTIAGSDSSAGAGIQADIKTFSALGVYGTTVITTLTAQNTSTISDILVVPSKFFKDQLVTTLEDIKPDVIKIGVLYSKSIINIVKNILKNYKNPIVVDPVLYSGTGIKLLEDDSYEQFQKEIIPMSYVITPNLKEAEFISKIRISNKRDMTRAASAIFRLGASNIIIKGGHDGTRDRNVLDFLFKRKGGQPEQILHERLKIGETHGTGCNFSAALASFLAKGYDISESFALANSYVYETLKNSIKIGNGVLVSNPLYHMYNNSEKYKVLIELQDSVTSLEKMTNFFQLIPETKTNFVYSTEKPKNFGDVAGVLGRITNLGINIRTPNIIQFGSSIHVSNALLAATKFNSLFRSAINIRNNQNIIKICENSFRCSKYSRRNEPEESKKIEGSSIKWGVSEAFKKELKAELVYHDGDLGKEPMVILFGYNPKDVLDKVKIILQGYVKN</sequence>
<dbReference type="AlphaFoldDB" id="A0A557SYE0"/>
<evidence type="ECO:0000259" key="6">
    <source>
        <dbReference type="Pfam" id="PF10120"/>
    </source>
</evidence>
<reference evidence="7 8" key="1">
    <citation type="journal article" date="2019" name="Front. Microbiol.">
        <title>Ammonia Oxidation by the Arctic Terrestrial Thaumarchaeote Candidatus Nitrosocosmicus arcticus Is Stimulated by Increasing Temperatures.</title>
        <authorList>
            <person name="Alves R.J.E."/>
            <person name="Kerou M."/>
            <person name="Zappe A."/>
            <person name="Bittner R."/>
            <person name="Abby S.S."/>
            <person name="Schmidt H.A."/>
            <person name="Pfeifer K."/>
            <person name="Schleper C."/>
        </authorList>
    </citation>
    <scope>NUCLEOTIDE SEQUENCE [LARGE SCALE GENOMIC DNA]</scope>
    <source>
        <strain evidence="7 8">Kfb</strain>
    </source>
</reference>
<dbReference type="GO" id="GO:0008972">
    <property type="term" value="F:phosphomethylpyrimidine kinase activity"/>
    <property type="evidence" value="ECO:0007669"/>
    <property type="project" value="InterPro"/>
</dbReference>
<evidence type="ECO:0000256" key="1">
    <source>
        <dbReference type="ARBA" id="ARBA00022679"/>
    </source>
</evidence>
<dbReference type="Gene3D" id="3.40.1190.20">
    <property type="match status" value="1"/>
</dbReference>
<evidence type="ECO:0000256" key="3">
    <source>
        <dbReference type="ARBA" id="ARBA00022777"/>
    </source>
</evidence>
<comment type="caution">
    <text evidence="7">The sequence shown here is derived from an EMBL/GenBank/DDBJ whole genome shotgun (WGS) entry which is preliminary data.</text>
</comment>